<dbReference type="GO" id="GO:0003676">
    <property type="term" value="F:nucleic acid binding"/>
    <property type="evidence" value="ECO:0007669"/>
    <property type="project" value="InterPro"/>
</dbReference>
<evidence type="ECO:0000313" key="4">
    <source>
        <dbReference type="WBParaSite" id="HPBE_0001791401-mRNA-1"/>
    </source>
</evidence>
<protein>
    <submittedName>
        <fullName evidence="2 4">Uncharacterized protein</fullName>
    </submittedName>
</protein>
<dbReference type="EMBL" id="UZAH01030341">
    <property type="protein sequence ID" value="VDP10198.1"/>
    <property type="molecule type" value="Genomic_DNA"/>
</dbReference>
<dbReference type="InterPro" id="IPR036397">
    <property type="entry name" value="RNaseH_sf"/>
</dbReference>
<dbReference type="Gene3D" id="3.30.420.10">
    <property type="entry name" value="Ribonuclease H-like superfamily/Ribonuclease H"/>
    <property type="match status" value="1"/>
</dbReference>
<sequence length="75" mass="8421">MNPLSSSLTTLGRPSGSLKENHNLKVDIHQKKAMLCCWWHSPRMLYHELLDDGTTVTANIYATQLQKLSEATSHA</sequence>
<feature type="compositionally biased region" description="Polar residues" evidence="1">
    <location>
        <begin position="1"/>
        <end position="12"/>
    </location>
</feature>
<evidence type="ECO:0000313" key="2">
    <source>
        <dbReference type="EMBL" id="VDP10198.1"/>
    </source>
</evidence>
<feature type="region of interest" description="Disordered" evidence="1">
    <location>
        <begin position="1"/>
        <end position="22"/>
    </location>
</feature>
<dbReference type="WBParaSite" id="HPBE_0001791401-mRNA-1">
    <property type="protein sequence ID" value="HPBE_0001791401-mRNA-1"/>
    <property type="gene ID" value="HPBE_0001791401"/>
</dbReference>
<reference evidence="4" key="2">
    <citation type="submission" date="2019-09" db="UniProtKB">
        <authorList>
            <consortium name="WormBaseParasite"/>
        </authorList>
    </citation>
    <scope>IDENTIFICATION</scope>
</reference>
<dbReference type="OrthoDB" id="5847583at2759"/>
<gene>
    <name evidence="2" type="ORF">HPBE_LOCUS17913</name>
</gene>
<dbReference type="Pfam" id="PF01359">
    <property type="entry name" value="Transposase_1"/>
    <property type="match status" value="1"/>
</dbReference>
<accession>A0A3P8BKG8</accession>
<evidence type="ECO:0000256" key="1">
    <source>
        <dbReference type="SAM" id="MobiDB-lite"/>
    </source>
</evidence>
<dbReference type="InterPro" id="IPR001888">
    <property type="entry name" value="Transposase_1"/>
</dbReference>
<evidence type="ECO:0000313" key="3">
    <source>
        <dbReference type="Proteomes" id="UP000050761"/>
    </source>
</evidence>
<proteinExistence type="predicted"/>
<name>A0A183G7W9_HELPZ</name>
<organism evidence="3 4">
    <name type="scientific">Heligmosomoides polygyrus</name>
    <name type="common">Parasitic roundworm</name>
    <dbReference type="NCBI Taxonomy" id="6339"/>
    <lineage>
        <taxon>Eukaryota</taxon>
        <taxon>Metazoa</taxon>
        <taxon>Ecdysozoa</taxon>
        <taxon>Nematoda</taxon>
        <taxon>Chromadorea</taxon>
        <taxon>Rhabditida</taxon>
        <taxon>Rhabditina</taxon>
        <taxon>Rhabditomorpha</taxon>
        <taxon>Strongyloidea</taxon>
        <taxon>Heligmosomidae</taxon>
        <taxon>Heligmosomoides</taxon>
    </lineage>
</organism>
<keyword evidence="3" id="KW-1185">Reference proteome</keyword>
<dbReference type="Proteomes" id="UP000050761">
    <property type="component" value="Unassembled WGS sequence"/>
</dbReference>
<dbReference type="AlphaFoldDB" id="A0A183G7W9"/>
<accession>A0A183G7W9</accession>
<reference evidence="2 3" key="1">
    <citation type="submission" date="2018-11" db="EMBL/GenBank/DDBJ databases">
        <authorList>
            <consortium name="Pathogen Informatics"/>
        </authorList>
    </citation>
    <scope>NUCLEOTIDE SEQUENCE [LARGE SCALE GENOMIC DNA]</scope>
</reference>